<dbReference type="EMBL" id="BMYS01000001">
    <property type="protein sequence ID" value="GGW76863.1"/>
    <property type="molecule type" value="Genomic_DNA"/>
</dbReference>
<reference evidence="2" key="1">
    <citation type="journal article" date="2014" name="Int. J. Syst. Evol. Microbiol.">
        <title>Complete genome sequence of Corynebacterium casei LMG S-19264T (=DSM 44701T), isolated from a smear-ripened cheese.</title>
        <authorList>
            <consortium name="US DOE Joint Genome Institute (JGI-PGF)"/>
            <person name="Walter F."/>
            <person name="Albersmeier A."/>
            <person name="Kalinowski J."/>
            <person name="Ruckert C."/>
        </authorList>
    </citation>
    <scope>NUCLEOTIDE SEQUENCE</scope>
    <source>
        <strain evidence="2">KCTC 23732</strain>
    </source>
</reference>
<name>A0A918JG53_9BURK</name>
<keyword evidence="3" id="KW-1185">Reference proteome</keyword>
<dbReference type="InterPro" id="IPR029058">
    <property type="entry name" value="AB_hydrolase_fold"/>
</dbReference>
<feature type="domain" description="PHB de-polymerase C-terminal" evidence="1">
    <location>
        <begin position="206"/>
        <end position="407"/>
    </location>
</feature>
<evidence type="ECO:0000313" key="3">
    <source>
        <dbReference type="Proteomes" id="UP000608345"/>
    </source>
</evidence>
<gene>
    <name evidence="2" type="ORF">GCM10011450_03460</name>
</gene>
<dbReference type="Pfam" id="PF06850">
    <property type="entry name" value="PHB_depo_C"/>
    <property type="match status" value="1"/>
</dbReference>
<dbReference type="InterPro" id="IPR009656">
    <property type="entry name" value="PHB_depo_C"/>
</dbReference>
<dbReference type="RefSeq" id="WP_189383705.1">
    <property type="nucleotide sequence ID" value="NZ_BAABFY010000002.1"/>
</dbReference>
<dbReference type="NCBIfam" id="TIGR01849">
    <property type="entry name" value="PHB_depoly_PhaZ"/>
    <property type="match status" value="1"/>
</dbReference>
<dbReference type="SUPFAM" id="SSF53474">
    <property type="entry name" value="alpha/beta-Hydrolases"/>
    <property type="match status" value="1"/>
</dbReference>
<protein>
    <submittedName>
        <fullName evidence="2">Intracellular PHB depolymerase</fullName>
    </submittedName>
</protein>
<organism evidence="2 3">
    <name type="scientific">Advenella faeciporci</name>
    <dbReference type="NCBI Taxonomy" id="797535"/>
    <lineage>
        <taxon>Bacteria</taxon>
        <taxon>Pseudomonadati</taxon>
        <taxon>Pseudomonadota</taxon>
        <taxon>Betaproteobacteria</taxon>
        <taxon>Burkholderiales</taxon>
        <taxon>Alcaligenaceae</taxon>
    </lineage>
</organism>
<accession>A0A918JG53</accession>
<dbReference type="PANTHER" id="PTHR36837">
    <property type="entry name" value="POLY(3-HYDROXYALKANOATE) POLYMERASE SUBUNIT PHAC"/>
    <property type="match status" value="1"/>
</dbReference>
<reference evidence="2" key="2">
    <citation type="submission" date="2020-09" db="EMBL/GenBank/DDBJ databases">
        <authorList>
            <person name="Sun Q."/>
            <person name="Kim S."/>
        </authorList>
    </citation>
    <scope>NUCLEOTIDE SEQUENCE</scope>
    <source>
        <strain evidence="2">KCTC 23732</strain>
    </source>
</reference>
<dbReference type="PIRSF" id="PIRSF020818">
    <property type="entry name" value="PHB_depoly_PhaZ"/>
    <property type="match status" value="1"/>
</dbReference>
<evidence type="ECO:0000259" key="1">
    <source>
        <dbReference type="Pfam" id="PF06850"/>
    </source>
</evidence>
<dbReference type="InterPro" id="IPR051321">
    <property type="entry name" value="PHA/PHB_synthase"/>
</dbReference>
<dbReference type="Proteomes" id="UP000608345">
    <property type="component" value="Unassembled WGS sequence"/>
</dbReference>
<dbReference type="PANTHER" id="PTHR36837:SF4">
    <property type="entry name" value="BLR0908 PROTEIN"/>
    <property type="match status" value="1"/>
</dbReference>
<evidence type="ECO:0000313" key="2">
    <source>
        <dbReference type="EMBL" id="GGW76863.1"/>
    </source>
</evidence>
<proteinExistence type="predicted"/>
<comment type="caution">
    <text evidence="2">The sequence shown here is derived from an EMBL/GenBank/DDBJ whole genome shotgun (WGS) entry which is preliminary data.</text>
</comment>
<sequence>MLYQFHELTRSILAPISAFTNIGSQLFSNPYSPYAYIPNSKQISAGLELIHRLGKDYEKPEWGINSVIVEDREVRVHAEIAQSKPFCNLVHFVREPEPNAKPCPKVLIAAPLSGHHATLLRDTVRTMLSAYDVYVTDWIDARMVSLAEGTFHLDDYIEYIQEFIRTLGPDLHVMSVCQPTVPVLAAISLMAGNNETVMPKSMIMMGGPLDTRYSPTEVNGLASTKPYSWFENQLIHIVPSRYPGVGRKVYPGFLQHAGFVSMNPDKHMQSHYDYYRNLMKGNEMEASGHRKFYDEYNAVLDMPAEYYLDTIRVVFQEHLLPRGLWDVRGVRVDPDHIRNVKLMTVEGELDDITGHGQTRVAHELCGNIPNANKYHLQATGCGHYGIFSGTKWRMRIFPEVKEFINNVDRD</sequence>
<dbReference type="AlphaFoldDB" id="A0A918JG53"/>
<dbReference type="InterPro" id="IPR010915">
    <property type="entry name" value="PHB_depoly_PhaZ"/>
</dbReference>